<dbReference type="AlphaFoldDB" id="A0A1N6MVY7"/>
<dbReference type="Proteomes" id="UP000196435">
    <property type="component" value="Unassembled WGS sequence"/>
</dbReference>
<accession>A0A1N6MVY7</accession>
<dbReference type="OrthoDB" id="6629289at2"/>
<evidence type="ECO:0000313" key="2">
    <source>
        <dbReference type="EMBL" id="SIP72947.1"/>
    </source>
</evidence>
<proteinExistence type="predicted"/>
<evidence type="ECO:0000313" key="1">
    <source>
        <dbReference type="EMBL" id="PHM35775.1"/>
    </source>
</evidence>
<gene>
    <name evidence="2" type="primary">nleD</name>
    <name evidence="1" type="ORF">Xinn_02143</name>
    <name evidence="2" type="ORF">XIS1_1690032</name>
</gene>
<dbReference type="InterPro" id="IPR028208">
    <property type="entry name" value="Effector_pro_NleD-like"/>
</dbReference>
<name>A0A1N6MVY7_9GAMM</name>
<dbReference type="Proteomes" id="UP000224871">
    <property type="component" value="Unassembled WGS sequence"/>
</dbReference>
<reference evidence="1 4" key="3">
    <citation type="journal article" date="2017" name="Nat. Microbiol.">
        <title>Natural product diversity associated with the nematode symbionts Photorhabdus and Xenorhabdus.</title>
        <authorList>
            <person name="Tobias N.J."/>
            <person name="Wolff H."/>
            <person name="Djahanschiri B."/>
            <person name="Grundmann F."/>
            <person name="Kronenwerth M."/>
            <person name="Shi Y.M."/>
            <person name="Simonyi S."/>
            <person name="Grun P."/>
            <person name="Shapiro-Ilan D."/>
            <person name="Pidot S.J."/>
            <person name="Stinear T.P."/>
            <person name="Ebersberger I."/>
            <person name="Bode H.B."/>
        </authorList>
    </citation>
    <scope>NUCLEOTIDE SEQUENCE [LARGE SCALE GENOMIC DNA]</scope>
    <source>
        <strain evidence="1 4">DSM 16336</strain>
    </source>
</reference>
<dbReference type="EMBL" id="NIBU01000021">
    <property type="protein sequence ID" value="PHM35775.1"/>
    <property type="molecule type" value="Genomic_DNA"/>
</dbReference>
<organism evidence="2 3">
    <name type="scientific">Xenorhabdus innexi</name>
    <dbReference type="NCBI Taxonomy" id="290109"/>
    <lineage>
        <taxon>Bacteria</taxon>
        <taxon>Pseudomonadati</taxon>
        <taxon>Pseudomonadota</taxon>
        <taxon>Gammaproteobacteria</taxon>
        <taxon>Enterobacterales</taxon>
        <taxon>Morganellaceae</taxon>
        <taxon>Xenorhabdus</taxon>
    </lineage>
</organism>
<reference evidence="2" key="1">
    <citation type="submission" date="2016-12" db="EMBL/GenBank/DDBJ databases">
        <authorList>
            <person name="Song W.-J."/>
            <person name="Kurnit D.M."/>
        </authorList>
    </citation>
    <scope>NUCLEOTIDE SEQUENCE [LARGE SCALE GENOMIC DNA]</scope>
    <source>
        <strain evidence="2">HGB1681</strain>
    </source>
</reference>
<keyword evidence="4" id="KW-1185">Reference proteome</keyword>
<sequence>MKLSKSRNLKLPPIPIPSSAEANIKDLVEKSAVQWIRNNKQLSFIGNNGLVYRLLEEAIQAIELTNIGKDLLGRIESTCRRKSEELIIHLNSSKFAVDPLRASDAHNHKGSGSNFYCNLTKLDSLYESGITRPQRYACMVFHELLHVLHNLNGEHGEHPLGIRPCPIPGALVDSTALLEEARTVGLGRFSNEILSENKFRAELGVPRRTVYQHESAAIYDDNTVIKGVEKREPLYSDILVVSSEKYD</sequence>
<dbReference type="EMBL" id="FTLG01000078">
    <property type="protein sequence ID" value="SIP72947.1"/>
    <property type="molecule type" value="Genomic_DNA"/>
</dbReference>
<reference evidence="3" key="2">
    <citation type="submission" date="2016-12" db="EMBL/GenBank/DDBJ databases">
        <authorList>
            <person name="Gaudriault S."/>
        </authorList>
    </citation>
    <scope>NUCLEOTIDE SEQUENCE [LARGE SCALE GENOMIC DNA]</scope>
    <source>
        <strain evidence="3">HGB1681 (deposited as PTA-6826 in the American Type Culture Collection)</strain>
    </source>
</reference>
<evidence type="ECO:0000313" key="3">
    <source>
        <dbReference type="Proteomes" id="UP000196435"/>
    </source>
</evidence>
<evidence type="ECO:0000313" key="4">
    <source>
        <dbReference type="Proteomes" id="UP000224871"/>
    </source>
</evidence>
<dbReference type="Pfam" id="PF14891">
    <property type="entry name" value="Peptidase_M91"/>
    <property type="match status" value="1"/>
</dbReference>
<protein>
    <submittedName>
        <fullName evidence="2">T3SS effector protein NleD</fullName>
    </submittedName>
</protein>
<dbReference type="RefSeq" id="WP_086956187.1">
    <property type="nucleotide sequence ID" value="NZ_CAWNQC010000124.1"/>
</dbReference>